<dbReference type="Proteomes" id="UP000007030">
    <property type="component" value="Chromosome"/>
</dbReference>
<sequence length="207" mass="23460">MRKLLVLPFLALFLTGCVETEAVLTWHPDGRLDLKLIVQGEGLENRARLVLERLEANGFYQVVVSGDRIEATRLLKPAGWDRVSGLWPGRVTFVEPTTGLTVYRSSYVFFEDYGLEGELVPIRALGLPQAAALLAPPFSLKVQAPWPALEANAPEREDRTYVWRGSLTDTYDLSIRYRRYFPERILAALGIIALPVLWRRSRRPPRG</sequence>
<evidence type="ECO:0008006" key="3">
    <source>
        <dbReference type="Google" id="ProtNLM"/>
    </source>
</evidence>
<dbReference type="STRING" id="869210.Marky_0421"/>
<accession>F2NKY4</accession>
<dbReference type="KEGG" id="mhd:Marky_0421"/>
<evidence type="ECO:0000313" key="2">
    <source>
        <dbReference type="Proteomes" id="UP000007030"/>
    </source>
</evidence>
<dbReference type="AlphaFoldDB" id="F2NKY4"/>
<dbReference type="EMBL" id="CP002630">
    <property type="protein sequence ID" value="AEB11173.1"/>
    <property type="molecule type" value="Genomic_DNA"/>
</dbReference>
<gene>
    <name evidence="1" type="ordered locus">Marky_0421</name>
</gene>
<evidence type="ECO:0000313" key="1">
    <source>
        <dbReference type="EMBL" id="AEB11173.1"/>
    </source>
</evidence>
<keyword evidence="2" id="KW-1185">Reference proteome</keyword>
<dbReference type="PROSITE" id="PS51257">
    <property type="entry name" value="PROKAR_LIPOPROTEIN"/>
    <property type="match status" value="1"/>
</dbReference>
<proteinExistence type="predicted"/>
<dbReference type="RefSeq" id="WP_013703228.1">
    <property type="nucleotide sequence ID" value="NC_015387.1"/>
</dbReference>
<dbReference type="OrthoDB" id="34306at2"/>
<name>F2NKY4_MARHT</name>
<dbReference type="HOGENOM" id="CLU_1287783_0_0_0"/>
<dbReference type="eggNOG" id="ENOG503425F">
    <property type="taxonomic scope" value="Bacteria"/>
</dbReference>
<organism evidence="1 2">
    <name type="scientific">Marinithermus hydrothermalis (strain DSM 14884 / JCM 11576 / T1)</name>
    <dbReference type="NCBI Taxonomy" id="869210"/>
    <lineage>
        <taxon>Bacteria</taxon>
        <taxon>Thermotogati</taxon>
        <taxon>Deinococcota</taxon>
        <taxon>Deinococci</taxon>
        <taxon>Thermales</taxon>
        <taxon>Thermaceae</taxon>
        <taxon>Marinithermus</taxon>
    </lineage>
</organism>
<protein>
    <recommendedName>
        <fullName evidence="3">Lipoprotein</fullName>
    </recommendedName>
</protein>
<reference evidence="1 2" key="1">
    <citation type="journal article" date="2012" name="Stand. Genomic Sci.">
        <title>Complete genome sequence of the aerobic, heterotroph Marinithermus hydrothermalis type strain (T1(T)) from a deep-sea hydrothermal vent chimney.</title>
        <authorList>
            <person name="Copeland A."/>
            <person name="Gu W."/>
            <person name="Yasawong M."/>
            <person name="Lapidus A."/>
            <person name="Lucas S."/>
            <person name="Deshpande S."/>
            <person name="Pagani I."/>
            <person name="Tapia R."/>
            <person name="Cheng J.F."/>
            <person name="Goodwin L.A."/>
            <person name="Pitluck S."/>
            <person name="Liolios K."/>
            <person name="Ivanova N."/>
            <person name="Mavromatis K."/>
            <person name="Mikhailova N."/>
            <person name="Pati A."/>
            <person name="Chen A."/>
            <person name="Palaniappan K."/>
            <person name="Land M."/>
            <person name="Pan C."/>
            <person name="Brambilla E.M."/>
            <person name="Rohde M."/>
            <person name="Tindall B.J."/>
            <person name="Sikorski J."/>
            <person name="Goker M."/>
            <person name="Detter J.C."/>
            <person name="Bristow J."/>
            <person name="Eisen J.A."/>
            <person name="Markowitz V."/>
            <person name="Hugenholtz P."/>
            <person name="Kyrpides N.C."/>
            <person name="Klenk H.P."/>
            <person name="Woyke T."/>
        </authorList>
    </citation>
    <scope>NUCLEOTIDE SEQUENCE [LARGE SCALE GENOMIC DNA]</scope>
    <source>
        <strain evidence="2">DSM 14884 / JCM 11576 / T1</strain>
    </source>
</reference>